<dbReference type="EMBL" id="JBHULD010000018">
    <property type="protein sequence ID" value="MFD2556325.1"/>
    <property type="molecule type" value="Genomic_DNA"/>
</dbReference>
<keyword evidence="2" id="KW-1185">Reference proteome</keyword>
<evidence type="ECO:0008006" key="3">
    <source>
        <dbReference type="Google" id="ProtNLM"/>
    </source>
</evidence>
<accession>A0ABW5L8E9</accession>
<name>A0ABW5L8E9_9SPHI</name>
<evidence type="ECO:0000313" key="2">
    <source>
        <dbReference type="Proteomes" id="UP001597440"/>
    </source>
</evidence>
<proteinExistence type="predicted"/>
<comment type="caution">
    <text evidence="1">The sequence shown here is derived from an EMBL/GenBank/DDBJ whole genome shotgun (WGS) entry which is preliminary data.</text>
</comment>
<evidence type="ECO:0000313" key="1">
    <source>
        <dbReference type="EMBL" id="MFD2556325.1"/>
    </source>
</evidence>
<protein>
    <recommendedName>
        <fullName evidence="3">DUF4258 domain-containing protein</fullName>
    </recommendedName>
</protein>
<reference evidence="2" key="1">
    <citation type="journal article" date="2019" name="Int. J. Syst. Evol. Microbiol.">
        <title>The Global Catalogue of Microorganisms (GCM) 10K type strain sequencing project: providing services to taxonomists for standard genome sequencing and annotation.</title>
        <authorList>
            <consortium name="The Broad Institute Genomics Platform"/>
            <consortium name="The Broad Institute Genome Sequencing Center for Infectious Disease"/>
            <person name="Wu L."/>
            <person name="Ma J."/>
        </authorList>
    </citation>
    <scope>NUCLEOTIDE SEQUENCE [LARGE SCALE GENOMIC DNA]</scope>
    <source>
        <strain evidence="2">KCTC 52298</strain>
    </source>
</reference>
<dbReference type="Proteomes" id="UP001597440">
    <property type="component" value="Unassembled WGS sequence"/>
</dbReference>
<dbReference type="RefSeq" id="WP_210352609.1">
    <property type="nucleotide sequence ID" value="NZ_JAEQMU010000001.1"/>
</dbReference>
<organism evidence="1 2">
    <name type="scientific">Sphingobacterium tabacisoli</name>
    <dbReference type="NCBI Taxonomy" id="2044855"/>
    <lineage>
        <taxon>Bacteria</taxon>
        <taxon>Pseudomonadati</taxon>
        <taxon>Bacteroidota</taxon>
        <taxon>Sphingobacteriia</taxon>
        <taxon>Sphingobacteriales</taxon>
        <taxon>Sphingobacteriaceae</taxon>
        <taxon>Sphingobacterium</taxon>
    </lineage>
</organism>
<sequence length="58" mass="6896">MKYTNICRTLVSLMLYYMLDDRYIYVIYKPNENGIKSTLVTISVSKHDNVLIYEEVLD</sequence>
<gene>
    <name evidence="1" type="ORF">ACFSQW_18160</name>
</gene>